<dbReference type="NCBIfam" id="TIGR03838">
    <property type="entry name" value="queuosine_YadB"/>
    <property type="match status" value="1"/>
</dbReference>
<evidence type="ECO:0000256" key="7">
    <source>
        <dbReference type="HAMAP-Rule" id="MF_01428"/>
    </source>
</evidence>
<feature type="short sequence motif" description="'KMSKS' region" evidence="7">
    <location>
        <begin position="229"/>
        <end position="233"/>
    </location>
</feature>
<evidence type="ECO:0000259" key="9">
    <source>
        <dbReference type="Pfam" id="PF00749"/>
    </source>
</evidence>
<evidence type="ECO:0000256" key="4">
    <source>
        <dbReference type="ARBA" id="ARBA00022833"/>
    </source>
</evidence>
<keyword evidence="2 7" id="KW-0479">Metal-binding</keyword>
<accession>A0AAW8QZ85</accession>
<dbReference type="Gene3D" id="3.40.50.620">
    <property type="entry name" value="HUPs"/>
    <property type="match status" value="1"/>
</dbReference>
<dbReference type="InterPro" id="IPR014729">
    <property type="entry name" value="Rossmann-like_a/b/a_fold"/>
</dbReference>
<evidence type="ECO:0000313" key="11">
    <source>
        <dbReference type="Proteomes" id="UP001249020"/>
    </source>
</evidence>
<dbReference type="GO" id="GO:0005524">
    <property type="term" value="F:ATP binding"/>
    <property type="evidence" value="ECO:0007669"/>
    <property type="project" value="UniProtKB-KW"/>
</dbReference>
<dbReference type="FunFam" id="3.40.50.620:FF:000093">
    <property type="entry name" value="Glutamyl-Q tRNA(Asp) synthetase"/>
    <property type="match status" value="1"/>
</dbReference>
<dbReference type="AlphaFoldDB" id="A0AAW8QZ85"/>
<dbReference type="PANTHER" id="PTHR43311:SF1">
    <property type="entry name" value="GLUTAMYL-Q TRNA(ASP) SYNTHETASE"/>
    <property type="match status" value="1"/>
</dbReference>
<keyword evidence="5 7" id="KW-0067">ATP-binding</keyword>
<keyword evidence="8" id="KW-0648">Protein biosynthesis</keyword>
<feature type="binding site" evidence="7">
    <location>
        <position position="116"/>
    </location>
    <ligand>
        <name>Zn(2+)</name>
        <dbReference type="ChEBI" id="CHEBI:29105"/>
    </ligand>
</feature>
<dbReference type="GO" id="GO:0004818">
    <property type="term" value="F:glutamate-tRNA ligase activity"/>
    <property type="evidence" value="ECO:0007669"/>
    <property type="project" value="TreeGrafter"/>
</dbReference>
<feature type="binding site" evidence="7">
    <location>
        <position position="120"/>
    </location>
    <ligand>
        <name>Zn(2+)</name>
        <dbReference type="ChEBI" id="CHEBI:29105"/>
    </ligand>
</feature>
<proteinExistence type="inferred from homology"/>
<evidence type="ECO:0000256" key="1">
    <source>
        <dbReference type="ARBA" id="ARBA00022598"/>
    </source>
</evidence>
<feature type="binding site" evidence="7">
    <location>
        <position position="46"/>
    </location>
    <ligand>
        <name>L-glutamate</name>
        <dbReference type="ChEBI" id="CHEBI:29985"/>
    </ligand>
</feature>
<name>A0AAW8QZ85_9ALTE</name>
<evidence type="ECO:0000313" key="10">
    <source>
        <dbReference type="EMBL" id="MDT0582386.1"/>
    </source>
</evidence>
<evidence type="ECO:0000256" key="3">
    <source>
        <dbReference type="ARBA" id="ARBA00022741"/>
    </source>
</evidence>
<comment type="similarity">
    <text evidence="7">Belongs to the class-I aminoacyl-tRNA synthetase family. GluQ subfamily.</text>
</comment>
<dbReference type="InterPro" id="IPR049940">
    <property type="entry name" value="GluQ/Sye"/>
</dbReference>
<reference evidence="10 11" key="1">
    <citation type="submission" date="2023-09" db="EMBL/GenBank/DDBJ databases">
        <authorList>
            <person name="Rey-Velasco X."/>
        </authorList>
    </citation>
    <scope>NUCLEOTIDE SEQUENCE [LARGE SCALE GENOMIC DNA]</scope>
    <source>
        <strain evidence="10 11">W409</strain>
    </source>
</reference>
<feature type="binding site" evidence="7">
    <location>
        <position position="173"/>
    </location>
    <ligand>
        <name>L-glutamate</name>
        <dbReference type="ChEBI" id="CHEBI:29985"/>
    </ligand>
</feature>
<protein>
    <recommendedName>
        <fullName evidence="7">Glutamyl-Q tRNA(Asp) synthetase</fullName>
        <shortName evidence="7">Glu-Q-RSs</shortName>
        <ecNumber evidence="7">6.1.1.-</ecNumber>
    </recommendedName>
</protein>
<comment type="cofactor">
    <cofactor evidence="7">
        <name>Zn(2+)</name>
        <dbReference type="ChEBI" id="CHEBI:29105"/>
    </cofactor>
    <text evidence="7">Binds 1 zinc ion per subunit.</text>
</comment>
<dbReference type="InterPro" id="IPR022380">
    <property type="entry name" value="Glu-Q_tRNA(Asp)_Synthase"/>
</dbReference>
<dbReference type="InterPro" id="IPR020058">
    <property type="entry name" value="Glu/Gln-tRNA-synth_Ib_cat-dom"/>
</dbReference>
<dbReference type="HAMAP" id="MF_01428">
    <property type="entry name" value="Glu_Q_tRNA_synth"/>
    <property type="match status" value="1"/>
</dbReference>
<comment type="caution">
    <text evidence="10">The sequence shown here is derived from an EMBL/GenBank/DDBJ whole genome shotgun (WGS) entry which is preliminary data.</text>
</comment>
<dbReference type="GO" id="GO:0006400">
    <property type="term" value="P:tRNA modification"/>
    <property type="evidence" value="ECO:0007669"/>
    <property type="project" value="InterPro"/>
</dbReference>
<dbReference type="GO" id="GO:0008270">
    <property type="term" value="F:zinc ion binding"/>
    <property type="evidence" value="ECO:0007669"/>
    <property type="project" value="UniProtKB-UniRule"/>
</dbReference>
<sequence>MQQALPYIGRFAPSPSGPLHLGSLSCALVSYLHAKQAGGKWLVRMEDVDTTRVMPNADSTILHQLEAHGLHWDNSVVYQTQRQEAYQAALSSLQAKQLVYACDCTRQTIKTKGRYYTSYCQHRNLSDTGNALRLIIKNNQASFDDLLLGRVTVEPEFCNEDLVLKRKDGLFAYNLAVVVDDIYQGVTHVVRGADLIDTTPQQNYLYGLLQSAPPQYLHFPVLSRAPGKKLSKQNHAKAVSTENTYQTLSVALTYIGLAREKQLATQDPSELLQWAIIHWSPKLLSKQREILISDVNEV</sequence>
<dbReference type="InterPro" id="IPR000924">
    <property type="entry name" value="Glu/Gln-tRNA-synth"/>
</dbReference>
<dbReference type="SUPFAM" id="SSF52374">
    <property type="entry name" value="Nucleotidylyl transferase"/>
    <property type="match status" value="1"/>
</dbReference>
<evidence type="ECO:0000256" key="5">
    <source>
        <dbReference type="ARBA" id="ARBA00022840"/>
    </source>
</evidence>
<evidence type="ECO:0000256" key="8">
    <source>
        <dbReference type="RuleBase" id="RU363037"/>
    </source>
</evidence>
<keyword evidence="4 7" id="KW-0862">Zinc</keyword>
<dbReference type="RefSeq" id="WP_311361149.1">
    <property type="nucleotide sequence ID" value="NZ_JAVRIE010000002.1"/>
</dbReference>
<feature type="binding site" evidence="7">
    <location>
        <begin position="10"/>
        <end position="14"/>
    </location>
    <ligand>
        <name>L-glutamate</name>
        <dbReference type="ChEBI" id="CHEBI:29985"/>
    </ligand>
</feature>
<feature type="binding site" evidence="7">
    <location>
        <position position="102"/>
    </location>
    <ligand>
        <name>Zn(2+)</name>
        <dbReference type="ChEBI" id="CHEBI:29105"/>
    </ligand>
</feature>
<gene>
    <name evidence="10" type="primary">gluQRS</name>
    <name evidence="7" type="synonym">gluQ</name>
    <name evidence="10" type="ORF">RM544_07530</name>
</gene>
<dbReference type="GO" id="GO:0005829">
    <property type="term" value="C:cytosol"/>
    <property type="evidence" value="ECO:0007669"/>
    <property type="project" value="TreeGrafter"/>
</dbReference>
<comment type="function">
    <text evidence="7">Catalyzes the tRNA-independent activation of glutamate in presence of ATP and the subsequent transfer of glutamate onto a tRNA(Asp). Glutamate is transferred on the 2-amino-5-(4,5-dihydroxy-2-cyclopenten-1-yl) moiety of the queuosine in the wobble position of the QUC anticodon.</text>
</comment>
<keyword evidence="1 7" id="KW-0436">Ligase</keyword>
<dbReference type="Gene3D" id="3.90.800.10">
    <property type="entry name" value="Glutamyl-tRNA Synthetase, Domain 3"/>
    <property type="match status" value="1"/>
</dbReference>
<dbReference type="EC" id="6.1.1.-" evidence="7"/>
<dbReference type="Proteomes" id="UP001249020">
    <property type="component" value="Unassembled WGS sequence"/>
</dbReference>
<feature type="short sequence motif" description="'HIGH' region" evidence="7">
    <location>
        <begin position="13"/>
        <end position="23"/>
    </location>
</feature>
<feature type="binding site" evidence="7">
    <location>
        <position position="191"/>
    </location>
    <ligand>
        <name>L-glutamate</name>
        <dbReference type="ChEBI" id="CHEBI:29985"/>
    </ligand>
</feature>
<dbReference type="NCBIfam" id="NF004314">
    <property type="entry name" value="PRK05710.1-3"/>
    <property type="match status" value="1"/>
</dbReference>
<keyword evidence="6 7" id="KW-0030">Aminoacyl-tRNA synthetase</keyword>
<feature type="binding site" evidence="7">
    <location>
        <position position="232"/>
    </location>
    <ligand>
        <name>ATP</name>
        <dbReference type="ChEBI" id="CHEBI:30616"/>
    </ligand>
</feature>
<evidence type="ECO:0000256" key="6">
    <source>
        <dbReference type="ARBA" id="ARBA00023146"/>
    </source>
</evidence>
<dbReference type="Pfam" id="PF00749">
    <property type="entry name" value="tRNA-synt_1c"/>
    <property type="match status" value="1"/>
</dbReference>
<dbReference type="GO" id="GO:0006424">
    <property type="term" value="P:glutamyl-tRNA aminoacylation"/>
    <property type="evidence" value="ECO:0007669"/>
    <property type="project" value="InterPro"/>
</dbReference>
<dbReference type="EMBL" id="JAVRIE010000002">
    <property type="protein sequence ID" value="MDT0582386.1"/>
    <property type="molecule type" value="Genomic_DNA"/>
</dbReference>
<evidence type="ECO:0000256" key="2">
    <source>
        <dbReference type="ARBA" id="ARBA00022723"/>
    </source>
</evidence>
<dbReference type="PANTHER" id="PTHR43311">
    <property type="entry name" value="GLUTAMATE--TRNA LIGASE"/>
    <property type="match status" value="1"/>
</dbReference>
<keyword evidence="3 7" id="KW-0547">Nucleotide-binding</keyword>
<organism evidence="10 11">
    <name type="scientific">Brumicola blandensis</name>
    <dbReference type="NCBI Taxonomy" id="3075611"/>
    <lineage>
        <taxon>Bacteria</taxon>
        <taxon>Pseudomonadati</taxon>
        <taxon>Pseudomonadota</taxon>
        <taxon>Gammaproteobacteria</taxon>
        <taxon>Alteromonadales</taxon>
        <taxon>Alteromonadaceae</taxon>
        <taxon>Brumicola</taxon>
    </lineage>
</organism>
<keyword evidence="11" id="KW-1185">Reference proteome</keyword>
<feature type="domain" description="Glutamyl/glutaminyl-tRNA synthetase class Ib catalytic" evidence="9">
    <location>
        <begin position="10"/>
        <end position="242"/>
    </location>
</feature>
<feature type="binding site" evidence="7">
    <location>
        <position position="104"/>
    </location>
    <ligand>
        <name>Zn(2+)</name>
        <dbReference type="ChEBI" id="CHEBI:29105"/>
    </ligand>
</feature>
<dbReference type="PRINTS" id="PR00987">
    <property type="entry name" value="TRNASYNTHGLU"/>
</dbReference>